<feature type="transmembrane region" description="Helical" evidence="2">
    <location>
        <begin position="234"/>
        <end position="256"/>
    </location>
</feature>
<gene>
    <name evidence="3" type="ORF">FCK90_12555</name>
</gene>
<evidence type="ECO:0000256" key="1">
    <source>
        <dbReference type="SAM" id="MobiDB-lite"/>
    </source>
</evidence>
<reference evidence="3 4" key="1">
    <citation type="submission" date="2019-05" db="EMBL/GenBank/DDBJ databases">
        <title>Kocuria coralli sp. nov., a novel actinobacterium isolated from coral reef seawater.</title>
        <authorList>
            <person name="Li J."/>
        </authorList>
    </citation>
    <scope>NUCLEOTIDE SEQUENCE [LARGE SCALE GENOMIC DNA]</scope>
    <source>
        <strain evidence="3 4">SCSIO 13007</strain>
    </source>
</reference>
<evidence type="ECO:0000313" key="4">
    <source>
        <dbReference type="Proteomes" id="UP000325957"/>
    </source>
</evidence>
<dbReference type="AlphaFoldDB" id="A0A5J5KVV9"/>
<keyword evidence="2" id="KW-0472">Membrane</keyword>
<feature type="transmembrane region" description="Helical" evidence="2">
    <location>
        <begin position="324"/>
        <end position="342"/>
    </location>
</feature>
<protein>
    <submittedName>
        <fullName evidence="3">Uncharacterized protein</fullName>
    </submittedName>
</protein>
<proteinExistence type="predicted"/>
<dbReference type="OrthoDB" id="8477132at2"/>
<keyword evidence="4" id="KW-1185">Reference proteome</keyword>
<keyword evidence="2" id="KW-0812">Transmembrane</keyword>
<keyword evidence="2" id="KW-1133">Transmembrane helix</keyword>
<dbReference type="EMBL" id="SZWF01000021">
    <property type="protein sequence ID" value="KAA9393380.1"/>
    <property type="molecule type" value="Genomic_DNA"/>
</dbReference>
<accession>A0A5J5KVV9</accession>
<evidence type="ECO:0000313" key="3">
    <source>
        <dbReference type="EMBL" id="KAA9393380.1"/>
    </source>
</evidence>
<dbReference type="Proteomes" id="UP000325957">
    <property type="component" value="Unassembled WGS sequence"/>
</dbReference>
<sequence length="371" mass="40247">MRVLLLSDPGLPSRRVNKIQDKLEARMRQAYSREVELITRTETIRLRPDNTLDIASAGRLAGEYDHVDAVLLLTEIPRHSGERPLVAEVFPEHNVGVVSCPTLGAVATKRRILTVLMDCMARLIPPASPSGPAPSGAVRSDAGAGAMSEHDDDRSQQGLRWTQWSEHSGGHQALRSKGGAGSVRTVLGMTMANDPWRTAPRLSSALAAAAATGAFGIFYSSIWQMAAYLSTARLISIGVVAVVVMVSWLIVSNGLWDRPIYERLSRVVVLYNLSTILTLLICVAALYLSLVVLILLGGLIIIAPEFMATILDTTEVRFTNYLDIAWLSAALGVVAGGLGSSFDSRTDLRKLTHGQRERQLQYATDDDDTTS</sequence>
<comment type="caution">
    <text evidence="3">The sequence shown here is derived from an EMBL/GenBank/DDBJ whole genome shotgun (WGS) entry which is preliminary data.</text>
</comment>
<organism evidence="3 4">
    <name type="scientific">Kocuria coralli</name>
    <dbReference type="NCBI Taxonomy" id="1461025"/>
    <lineage>
        <taxon>Bacteria</taxon>
        <taxon>Bacillati</taxon>
        <taxon>Actinomycetota</taxon>
        <taxon>Actinomycetes</taxon>
        <taxon>Micrococcales</taxon>
        <taxon>Micrococcaceae</taxon>
        <taxon>Kocuria</taxon>
    </lineage>
</organism>
<name>A0A5J5KVV9_9MICC</name>
<evidence type="ECO:0000256" key="2">
    <source>
        <dbReference type="SAM" id="Phobius"/>
    </source>
</evidence>
<feature type="region of interest" description="Disordered" evidence="1">
    <location>
        <begin position="126"/>
        <end position="158"/>
    </location>
</feature>
<feature type="transmembrane region" description="Helical" evidence="2">
    <location>
        <begin position="277"/>
        <end position="304"/>
    </location>
</feature>
<feature type="transmembrane region" description="Helical" evidence="2">
    <location>
        <begin position="202"/>
        <end position="222"/>
    </location>
</feature>